<dbReference type="EMBL" id="AP019791">
    <property type="protein sequence ID" value="BBL78342.1"/>
    <property type="molecule type" value="Genomic_DNA"/>
</dbReference>
<evidence type="ECO:0000256" key="2">
    <source>
        <dbReference type="ARBA" id="ARBA00022485"/>
    </source>
</evidence>
<evidence type="ECO:0000256" key="7">
    <source>
        <dbReference type="ARBA" id="ARBA00023014"/>
    </source>
</evidence>
<dbReference type="InterPro" id="IPR011898">
    <property type="entry name" value="PorD_KorD"/>
</dbReference>
<dbReference type="InterPro" id="IPR002869">
    <property type="entry name" value="Pyrv_flavodox_OxRed_cen"/>
</dbReference>
<dbReference type="InterPro" id="IPR017896">
    <property type="entry name" value="4Fe4S_Fe-S-bd"/>
</dbReference>
<dbReference type="PANTHER" id="PTHR43724:SF1">
    <property type="entry name" value="PYRUVATE SYNTHASE SUBUNIT PORD"/>
    <property type="match status" value="1"/>
</dbReference>
<accession>A0A510HEH2</accession>
<dbReference type="InterPro" id="IPR017900">
    <property type="entry name" value="4Fe4S_Fe_S_CS"/>
</dbReference>
<feature type="domain" description="4Fe-4S ferredoxin-type" evidence="9">
    <location>
        <begin position="314"/>
        <end position="344"/>
    </location>
</feature>
<keyword evidence="3" id="KW-0479">Metal-binding</keyword>
<evidence type="ECO:0000313" key="10">
    <source>
        <dbReference type="EMBL" id="BBL78342.1"/>
    </source>
</evidence>
<dbReference type="Gene3D" id="3.40.920.10">
    <property type="entry name" value="Pyruvate-ferredoxin oxidoreductase, PFOR, domain III"/>
    <property type="match status" value="1"/>
</dbReference>
<dbReference type="PROSITE" id="PS51379">
    <property type="entry name" value="4FE4S_FER_2"/>
    <property type="match status" value="2"/>
</dbReference>
<dbReference type="Pfam" id="PF14697">
    <property type="entry name" value="Fer4_21"/>
    <property type="match status" value="1"/>
</dbReference>
<feature type="domain" description="4Fe-4S ferredoxin-type" evidence="9">
    <location>
        <begin position="284"/>
        <end position="313"/>
    </location>
</feature>
<keyword evidence="7" id="KW-0411">Iron-sulfur</keyword>
<evidence type="ECO:0000256" key="5">
    <source>
        <dbReference type="ARBA" id="ARBA00023002"/>
    </source>
</evidence>
<dbReference type="RefSeq" id="WP_143526495.1">
    <property type="nucleotide sequence ID" value="NZ_AP019791.1"/>
</dbReference>
<keyword evidence="5" id="KW-0560">Oxidoreductase</keyword>
<protein>
    <submittedName>
        <fullName evidence="10">Oxalate oxidoreductase subunit delta</fullName>
    </submittedName>
</protein>
<organism evidence="10 11">
    <name type="scientific">Rubrobacter xylanophilus</name>
    <dbReference type="NCBI Taxonomy" id="49319"/>
    <lineage>
        <taxon>Bacteria</taxon>
        <taxon>Bacillati</taxon>
        <taxon>Actinomycetota</taxon>
        <taxon>Rubrobacteria</taxon>
        <taxon>Rubrobacterales</taxon>
        <taxon>Rubrobacteraceae</taxon>
        <taxon>Rubrobacter</taxon>
    </lineage>
</organism>
<evidence type="ECO:0000256" key="6">
    <source>
        <dbReference type="ARBA" id="ARBA00023004"/>
    </source>
</evidence>
<evidence type="ECO:0000256" key="4">
    <source>
        <dbReference type="ARBA" id="ARBA00022737"/>
    </source>
</evidence>
<evidence type="ECO:0000256" key="1">
    <source>
        <dbReference type="ARBA" id="ARBA00001966"/>
    </source>
</evidence>
<comment type="cofactor">
    <cofactor evidence="1">
        <name>[4Fe-4S] cluster</name>
        <dbReference type="ChEBI" id="CHEBI:49883"/>
    </cofactor>
</comment>
<dbReference type="OrthoDB" id="9794954at2"/>
<dbReference type="GO" id="GO:0046872">
    <property type="term" value="F:metal ion binding"/>
    <property type="evidence" value="ECO:0007669"/>
    <property type="project" value="UniProtKB-KW"/>
</dbReference>
<reference evidence="10" key="1">
    <citation type="journal article" date="2019" name="Microbiol. Resour. Announc.">
        <title>Complete Genome Sequence of Rubrobacter xylanophilus Strain AA3-22, Isolated from Arima Onsen in Japan.</title>
        <authorList>
            <person name="Tomariguchi N."/>
            <person name="Miyazaki K."/>
        </authorList>
    </citation>
    <scope>NUCLEOTIDE SEQUENCE [LARGE SCALE GENOMIC DNA]</scope>
    <source>
        <strain evidence="10">AA3-22</strain>
    </source>
</reference>
<evidence type="ECO:0000256" key="3">
    <source>
        <dbReference type="ARBA" id="ARBA00022723"/>
    </source>
</evidence>
<evidence type="ECO:0000259" key="9">
    <source>
        <dbReference type="PROSITE" id="PS51379"/>
    </source>
</evidence>
<dbReference type="PROSITE" id="PS00198">
    <property type="entry name" value="4FE4S_FER_1"/>
    <property type="match status" value="1"/>
</dbReference>
<feature type="region of interest" description="Disordered" evidence="8">
    <location>
        <begin position="1"/>
        <end position="26"/>
    </location>
</feature>
<keyword evidence="6" id="KW-0408">Iron</keyword>
<keyword evidence="2" id="KW-0004">4Fe-4S</keyword>
<dbReference type="GO" id="GO:0016625">
    <property type="term" value="F:oxidoreductase activity, acting on the aldehyde or oxo group of donors, iron-sulfur protein as acceptor"/>
    <property type="evidence" value="ECO:0007669"/>
    <property type="project" value="InterPro"/>
</dbReference>
<dbReference type="PANTHER" id="PTHR43724">
    <property type="entry name" value="PYRUVATE SYNTHASE SUBUNIT PORD"/>
    <property type="match status" value="1"/>
</dbReference>
<sequence length="403" mass="45743">MPERVEGGGRAASSADPAVEGRSSTEVREEAKSVEFTYRGIFQKTLAANLCKHVVMAARKRDWLGSTIQRYSDSPERNGIPAKQFAVIAPDEVKLQAHMAKYEPNELDVITVLDDTLCDGVESWAYYGRQPINLRLRRGGTLLVISHRPAEELLKVIPRKDWEWTLAILPGTPSMGGLWVYRDDGTDMRVLGAIARVRPDIIELDEVRRVVESDDQLGEEHLGALEDGYESVRVHRVAAGEGKEDDYEPVRLPGWRELREGIIVEAVKPGERNPHYKSSSDRTMRPVVNFDTCIKCRQCWIDCPDECFEVTEEGLHPINYEYCTGCGICSQVCPVEDCIVMVNDLEFIEEGDRDVFGMWKEDPEAYNRWREEKIARGRIEHHGYYNADTWAWAGGRQAESPVE</sequence>
<evidence type="ECO:0000256" key="8">
    <source>
        <dbReference type="SAM" id="MobiDB-lite"/>
    </source>
</evidence>
<dbReference type="GO" id="GO:0051539">
    <property type="term" value="F:4 iron, 4 sulfur cluster binding"/>
    <property type="evidence" value="ECO:0007669"/>
    <property type="project" value="UniProtKB-KW"/>
</dbReference>
<proteinExistence type="predicted"/>
<dbReference type="NCBIfam" id="TIGR02179">
    <property type="entry name" value="PorD_KorD"/>
    <property type="match status" value="1"/>
</dbReference>
<dbReference type="Proteomes" id="UP000318065">
    <property type="component" value="Chromosome"/>
</dbReference>
<dbReference type="Gene3D" id="3.30.70.20">
    <property type="match status" value="1"/>
</dbReference>
<dbReference type="SUPFAM" id="SSF54862">
    <property type="entry name" value="4Fe-4S ferredoxins"/>
    <property type="match status" value="1"/>
</dbReference>
<dbReference type="AlphaFoldDB" id="A0A510HEH2"/>
<gene>
    <name evidence="10" type="ORF">RxyAA322_01960</name>
</gene>
<name>A0A510HEH2_9ACTN</name>
<evidence type="ECO:0000313" key="11">
    <source>
        <dbReference type="Proteomes" id="UP000318065"/>
    </source>
</evidence>
<keyword evidence="4" id="KW-0677">Repeat</keyword>
<keyword evidence="11" id="KW-1185">Reference proteome</keyword>